<keyword evidence="3" id="KW-1185">Reference proteome</keyword>
<sequence length="758" mass="84899">MASVLPPVATPTSLHSQDTIAHVDAVPPGPLSPQTQVLPVQPSLPPENQATVEAARRGLIRFLDYRNIIGFLWLGPALTLLILNFKGYVIGAGLDCAGCQIDPYSNDRVRHIQNLDRTNRNVLGALQFVAKALEVWFMYVAGSFVYRSVLYLSARDRRLPISLLLVYAQFMDLLFLKDLAIKARELAAERKHSAGPTKPLYPVLFIFMLLVAALSILANLMGVATATLAIPSLQFIDINQNNSLAFRGILASAPPREGDAFLCEDGQLAGRRYSCTEQIYSSSLDEMIESAVSTTWQRERNKRFILPPVSREDGLSFSLNVSDDNNGDAWWVPSRQAIRAFTDDAFNYYDVTWLPDEQDYTAYPDSRQFNQALQTQLQRRGPTLGLVSECSVNMEPYIYEISEDRQIRCYAWLYTSDPPEARCIRWGSGWEESDQTSSVDFVLPNNLDSEYDLTVNVYATPSARWVAGECWQDGTCPWDEIFAEPPVTHLYNISGPQHTYVYAMPEHTDLTIWCYNVAHLSFADYTMDPNPITNFLGLVQLSVLNAHPSQDITSENRAVVTVHPDWVLAAWSVDPSGEVDSTRGSVARFSEAFLNVTDQDFSNSNREYRMFRLAHAWVGAQVLSFINYDTDTIPTAEEQSQQAQRVQADPLLESALPAWATVQVWKFGIESRTSILGAVIMITGVVIVLLTTILWIEPPKTPTWFFVSALLHQPPKAPINADGLPLRAEYDQTTKQFRFVGPNSQVSQMSTTIVSPRP</sequence>
<keyword evidence="1" id="KW-0812">Transmembrane</keyword>
<proteinExistence type="predicted"/>
<protein>
    <submittedName>
        <fullName evidence="2">Uncharacterized protein</fullName>
    </submittedName>
</protein>
<dbReference type="Proteomes" id="UP001610334">
    <property type="component" value="Unassembled WGS sequence"/>
</dbReference>
<feature type="transmembrane region" description="Helical" evidence="1">
    <location>
        <begin position="200"/>
        <end position="230"/>
    </location>
</feature>
<dbReference type="EMBL" id="JBFXLT010000045">
    <property type="protein sequence ID" value="KAL2812726.1"/>
    <property type="molecule type" value="Genomic_DNA"/>
</dbReference>
<comment type="caution">
    <text evidence="2">The sequence shown here is derived from an EMBL/GenBank/DDBJ whole genome shotgun (WGS) entry which is preliminary data.</text>
</comment>
<keyword evidence="1" id="KW-1133">Transmembrane helix</keyword>
<evidence type="ECO:0000256" key="1">
    <source>
        <dbReference type="SAM" id="Phobius"/>
    </source>
</evidence>
<gene>
    <name evidence="2" type="ORF">BJX63DRAFT_432426</name>
</gene>
<evidence type="ECO:0000313" key="3">
    <source>
        <dbReference type="Proteomes" id="UP001610334"/>
    </source>
</evidence>
<reference evidence="2 3" key="1">
    <citation type="submission" date="2024-07" db="EMBL/GenBank/DDBJ databases">
        <title>Section-level genome sequencing and comparative genomics of Aspergillus sections Usti and Cavernicolus.</title>
        <authorList>
            <consortium name="Lawrence Berkeley National Laboratory"/>
            <person name="Nybo J.L."/>
            <person name="Vesth T.C."/>
            <person name="Theobald S."/>
            <person name="Frisvad J.C."/>
            <person name="Larsen T.O."/>
            <person name="Kjaerboelling I."/>
            <person name="Rothschild-Mancinelli K."/>
            <person name="Lyhne E.K."/>
            <person name="Kogle M.E."/>
            <person name="Barry K."/>
            <person name="Clum A."/>
            <person name="Na H."/>
            <person name="Ledsgaard L."/>
            <person name="Lin J."/>
            <person name="Lipzen A."/>
            <person name="Kuo A."/>
            <person name="Riley R."/>
            <person name="Mondo S."/>
            <person name="Labutti K."/>
            <person name="Haridas S."/>
            <person name="Pangalinan J."/>
            <person name="Salamov A.A."/>
            <person name="Simmons B.A."/>
            <person name="Magnuson J.K."/>
            <person name="Chen J."/>
            <person name="Drula E."/>
            <person name="Henrissat B."/>
            <person name="Wiebenga A."/>
            <person name="Lubbers R.J."/>
            <person name="Gomes A.C."/>
            <person name="Makela M.R."/>
            <person name="Stajich J."/>
            <person name="Grigoriev I.V."/>
            <person name="Mortensen U.H."/>
            <person name="De Vries R.P."/>
            <person name="Baker S.E."/>
            <person name="Andersen M.R."/>
        </authorList>
    </citation>
    <scope>NUCLEOTIDE SEQUENCE [LARGE SCALE GENOMIC DNA]</scope>
    <source>
        <strain evidence="2 3">CBS 588.65</strain>
    </source>
</reference>
<feature type="transmembrane region" description="Helical" evidence="1">
    <location>
        <begin position="161"/>
        <end position="180"/>
    </location>
</feature>
<name>A0ABR4HBC2_9EURO</name>
<feature type="transmembrane region" description="Helical" evidence="1">
    <location>
        <begin position="65"/>
        <end position="85"/>
    </location>
</feature>
<accession>A0ABR4HBC2</accession>
<evidence type="ECO:0000313" key="2">
    <source>
        <dbReference type="EMBL" id="KAL2812726.1"/>
    </source>
</evidence>
<keyword evidence="1" id="KW-0472">Membrane</keyword>
<feature type="transmembrane region" description="Helical" evidence="1">
    <location>
        <begin position="675"/>
        <end position="696"/>
    </location>
</feature>
<organism evidence="2 3">
    <name type="scientific">Aspergillus granulosus</name>
    <dbReference type="NCBI Taxonomy" id="176169"/>
    <lineage>
        <taxon>Eukaryota</taxon>
        <taxon>Fungi</taxon>
        <taxon>Dikarya</taxon>
        <taxon>Ascomycota</taxon>
        <taxon>Pezizomycotina</taxon>
        <taxon>Eurotiomycetes</taxon>
        <taxon>Eurotiomycetidae</taxon>
        <taxon>Eurotiales</taxon>
        <taxon>Aspergillaceae</taxon>
        <taxon>Aspergillus</taxon>
        <taxon>Aspergillus subgen. Nidulantes</taxon>
    </lineage>
</organism>